<accession>A0ABD7ZCC9</accession>
<protein>
    <submittedName>
        <fullName evidence="1">Uncharacterized protein</fullName>
    </submittedName>
</protein>
<dbReference type="RefSeq" id="WP_077069321.1">
    <property type="nucleotide sequence ID" value="NZ_CP132485.1"/>
</dbReference>
<keyword evidence="2" id="KW-1185">Reference proteome</keyword>
<dbReference type="Proteomes" id="UP001229832">
    <property type="component" value="Chromosome"/>
</dbReference>
<dbReference type="EMBL" id="CP132485">
    <property type="protein sequence ID" value="WLV84674.1"/>
    <property type="molecule type" value="Genomic_DNA"/>
</dbReference>
<evidence type="ECO:0000313" key="1">
    <source>
        <dbReference type="EMBL" id="WLV84674.1"/>
    </source>
</evidence>
<dbReference type="AlphaFoldDB" id="A0ABD7ZCC9"/>
<evidence type="ECO:0000313" key="2">
    <source>
        <dbReference type="Proteomes" id="UP001229832"/>
    </source>
</evidence>
<sequence>MSEGFHYASENELFTEFILVLSQTLQELGDNQYDISVGPDAHAGDKEMVPVIKALPEVLKKHKGALNDLYQIYRKQRLAD</sequence>
<gene>
    <name evidence="1" type="ORF">LACZS2_001155</name>
</gene>
<name>A0ABD7ZCC9_LACZE</name>
<proteinExistence type="predicted"/>
<organism evidence="1 2">
    <name type="scientific">Lacticaseibacillus zeae subsp. silagei</name>
    <dbReference type="NCBI Taxonomy" id="3068307"/>
    <lineage>
        <taxon>Bacteria</taxon>
        <taxon>Bacillati</taxon>
        <taxon>Bacillota</taxon>
        <taxon>Bacilli</taxon>
        <taxon>Lactobacillales</taxon>
        <taxon>Lactobacillaceae</taxon>
        <taxon>Lacticaseibacillus</taxon>
    </lineage>
</organism>
<reference evidence="1 2" key="1">
    <citation type="submission" date="2023-08" db="EMBL/GenBank/DDBJ databases">
        <authorList>
            <person name="Buchebner-Jance M."/>
        </authorList>
    </citation>
    <scope>NUCLEOTIDE SEQUENCE [LARGE SCALE GENOMIC DNA]</scope>
    <source>
        <strain evidence="1 2">NCIMB 15475</strain>
    </source>
</reference>